<dbReference type="EMBL" id="VZBT01000105">
    <property type="protein sequence ID" value="MQO05323.1"/>
    <property type="molecule type" value="Genomic_DNA"/>
</dbReference>
<dbReference type="EMBL" id="JAPDVG010000001">
    <property type="protein sequence ID" value="MCW4132888.1"/>
    <property type="molecule type" value="Genomic_DNA"/>
</dbReference>
<dbReference type="GO" id="GO:0110001">
    <property type="term" value="C:toxin-antitoxin complex"/>
    <property type="evidence" value="ECO:0007669"/>
    <property type="project" value="InterPro"/>
</dbReference>
<reference evidence="8 9" key="1">
    <citation type="submission" date="2019-09" db="EMBL/GenBank/DDBJ databases">
        <title>Distinct polysaccharide growth profiles of human intestinal Prevotella copri isolates.</title>
        <authorList>
            <person name="Fehlner-Peach H."/>
            <person name="Magnabosco C."/>
            <person name="Raghavan V."/>
            <person name="Scher J.U."/>
            <person name="Tett A."/>
            <person name="Cox L.M."/>
            <person name="Gottsegen C."/>
            <person name="Watters A."/>
            <person name="Wiltshire- Gordon J.D."/>
            <person name="Segata N."/>
            <person name="Bonneau R."/>
            <person name="Littman D.R."/>
        </authorList>
    </citation>
    <scope>NUCLEOTIDE SEQUENCE [LARGE SCALE GENOMIC DNA]</scope>
    <source>
        <strain evidence="5">IAA108</strain>
        <strain evidence="6">IAK279</strain>
        <strain evidence="8">iAK279</strain>
        <strain evidence="9">iAU3127</strain>
    </source>
</reference>
<evidence type="ECO:0000313" key="5">
    <source>
        <dbReference type="EMBL" id="MQN83960.1"/>
    </source>
</evidence>
<evidence type="ECO:0000313" key="6">
    <source>
        <dbReference type="EMBL" id="MQO05323.1"/>
    </source>
</evidence>
<evidence type="ECO:0000313" key="9">
    <source>
        <dbReference type="Proteomes" id="UP000421283"/>
    </source>
</evidence>
<evidence type="ECO:0000313" key="7">
    <source>
        <dbReference type="EMBL" id="MQO92850.1"/>
    </source>
</evidence>
<sequence>MKILKFKLLKDFARKHPDAADPLMRWAEFVEKTEWKSHAELKQAFPSADYVGNDRYVFNISGNKFRLVTIVVFFQGFLHIRFVGTHAEYDKIKDIKNI</sequence>
<dbReference type="EMBL" id="JAPDVD010000001">
    <property type="protein sequence ID" value="MCW4138422.1"/>
    <property type="molecule type" value="Genomic_DNA"/>
</dbReference>
<name>A0A5P0WNL1_9BACT</name>
<gene>
    <name evidence="7" type="ORF">F7D31_09295</name>
    <name evidence="6" type="ORF">F7D62_14765</name>
    <name evidence="5" type="ORF">F7D74_08195</name>
    <name evidence="1" type="ORF">KSW80_12100</name>
    <name evidence="4" type="ORF">ONS98_03660</name>
    <name evidence="3" type="ORF">ONT01_11715</name>
    <name evidence="2" type="ORF">ONT19_15145</name>
</gene>
<evidence type="ECO:0000313" key="11">
    <source>
        <dbReference type="Proteomes" id="UP001209417"/>
    </source>
</evidence>
<reference evidence="1" key="2">
    <citation type="submission" date="2021-06" db="EMBL/GenBank/DDBJ databases">
        <title>Collection of gut derived symbiotic bacterial strains cultured from healthy donors.</title>
        <authorList>
            <person name="Lin H."/>
            <person name="Littmann E."/>
            <person name="Pamer E.G."/>
        </authorList>
    </citation>
    <scope>NUCLEOTIDE SEQUENCE</scope>
    <source>
        <strain evidence="1">MSK.21.60</strain>
    </source>
</reference>
<evidence type="ECO:0000313" key="8">
    <source>
        <dbReference type="Proteomes" id="UP000390763"/>
    </source>
</evidence>
<dbReference type="GO" id="GO:0004519">
    <property type="term" value="F:endonuclease activity"/>
    <property type="evidence" value="ECO:0007669"/>
    <property type="project" value="InterPro"/>
</dbReference>
<dbReference type="Pfam" id="PF09907">
    <property type="entry name" value="HigB_toxin"/>
    <property type="match status" value="1"/>
</dbReference>
<evidence type="ECO:0000313" key="10">
    <source>
        <dbReference type="Proteomes" id="UP000421408"/>
    </source>
</evidence>
<dbReference type="EMBL" id="JAPDUM010000001">
    <property type="protein sequence ID" value="MCW4164331.1"/>
    <property type="molecule type" value="Genomic_DNA"/>
</dbReference>
<dbReference type="Proteomes" id="UP000421283">
    <property type="component" value="Unassembled WGS sequence"/>
</dbReference>
<dbReference type="AlphaFoldDB" id="A0A5P0WNL1"/>
<dbReference type="Proteomes" id="UP001209476">
    <property type="component" value="Unassembled WGS sequence"/>
</dbReference>
<dbReference type="Proteomes" id="UP001196316">
    <property type="component" value="Unassembled WGS sequence"/>
</dbReference>
<dbReference type="Proteomes" id="UP000390763">
    <property type="component" value="Unassembled WGS sequence"/>
</dbReference>
<dbReference type="Proteomes" id="UP001208620">
    <property type="component" value="Unassembled WGS sequence"/>
</dbReference>
<protein>
    <submittedName>
        <fullName evidence="2">Type II toxin-antitoxin system HigB family toxin</fullName>
    </submittedName>
</protein>
<evidence type="ECO:0000313" key="3">
    <source>
        <dbReference type="EMBL" id="MCW4138422.1"/>
    </source>
</evidence>
<dbReference type="RefSeq" id="WP_106812020.1">
    <property type="nucleotide sequence ID" value="NZ_CATKVV010000004.1"/>
</dbReference>
<dbReference type="EMBL" id="VZAP01000114">
    <property type="protein sequence ID" value="MQO92850.1"/>
    <property type="molecule type" value="Genomic_DNA"/>
</dbReference>
<evidence type="ECO:0000313" key="2">
    <source>
        <dbReference type="EMBL" id="MCW4132888.1"/>
    </source>
</evidence>
<evidence type="ECO:0000313" key="1">
    <source>
        <dbReference type="EMBL" id="MBV3409129.1"/>
    </source>
</evidence>
<dbReference type="InterPro" id="IPR018669">
    <property type="entry name" value="Toxin_HigB"/>
</dbReference>
<evidence type="ECO:0000313" key="4">
    <source>
        <dbReference type="EMBL" id="MCW4164331.1"/>
    </source>
</evidence>
<reference evidence="2" key="3">
    <citation type="submission" date="2022-11" db="EMBL/GenBank/DDBJ databases">
        <title>Genomic repertoires linked with pathogenic potency of arthritogenic Prevotella copri isolated from the gut of rheumatoid arthritis patients.</title>
        <authorList>
            <person name="Nii T."/>
            <person name="Maeda Y."/>
            <person name="Motooka D."/>
            <person name="Naito M."/>
            <person name="Matsumoto Y."/>
            <person name="Ogawa T."/>
            <person name="Oguro-Igashira E."/>
            <person name="Kishikawa T."/>
            <person name="Yamashita M."/>
            <person name="Koizumi S."/>
            <person name="Kurakawa T."/>
            <person name="Okumura R."/>
            <person name="Kayama H."/>
            <person name="Murakami M."/>
            <person name="Sakaguchi T."/>
            <person name="Das B."/>
            <person name="Nakamura S."/>
            <person name="Okada Y."/>
            <person name="Kumanogoh A."/>
            <person name="Takeda K."/>
        </authorList>
    </citation>
    <scope>NUCLEOTIDE SEQUENCE</scope>
    <source>
        <strain evidence="2">H019-1</strain>
        <strain evidence="3">H105_2-2</strain>
        <strain evidence="4">RA-N001-16</strain>
    </source>
</reference>
<dbReference type="Proteomes" id="UP001209417">
    <property type="component" value="Unassembled WGS sequence"/>
</dbReference>
<dbReference type="EMBL" id="VZCC01000051">
    <property type="protein sequence ID" value="MQN83960.1"/>
    <property type="molecule type" value="Genomic_DNA"/>
</dbReference>
<reference evidence="7" key="4">
    <citation type="submission" date="2022-12" db="EMBL/GenBank/DDBJ databases">
        <title>Distinct polysaccharide growth profiles of human intestinal Prevotella copri isolates.</title>
        <authorList>
            <person name="Fehlner-Peach H."/>
            <person name="Magnabosco C."/>
            <person name="Raghavan V."/>
            <person name="Scher J.U."/>
            <person name="Tett A."/>
            <person name="Cox L.M."/>
            <person name="Gottsegen C."/>
            <person name="Watters A."/>
            <person name="Wiltshire- Gordon J.D."/>
            <person name="Segata N."/>
            <person name="Bonneau R."/>
            <person name="Littman D.R."/>
        </authorList>
    </citation>
    <scope>NUCLEOTIDE SEQUENCE</scope>
    <source>
        <strain evidence="10">iAA108</strain>
        <strain evidence="7">IAU3127</strain>
    </source>
</reference>
<dbReference type="GO" id="GO:0003723">
    <property type="term" value="F:RNA binding"/>
    <property type="evidence" value="ECO:0007669"/>
    <property type="project" value="InterPro"/>
</dbReference>
<organism evidence="2 11">
    <name type="scientific">Segatella copri</name>
    <dbReference type="NCBI Taxonomy" id="165179"/>
    <lineage>
        <taxon>Bacteria</taxon>
        <taxon>Pseudomonadati</taxon>
        <taxon>Bacteroidota</taxon>
        <taxon>Bacteroidia</taxon>
        <taxon>Bacteroidales</taxon>
        <taxon>Prevotellaceae</taxon>
        <taxon>Segatella</taxon>
    </lineage>
</organism>
<dbReference type="EMBL" id="JAHOEP010000037">
    <property type="protein sequence ID" value="MBV3409129.1"/>
    <property type="molecule type" value="Genomic_DNA"/>
</dbReference>
<dbReference type="Proteomes" id="UP000421408">
    <property type="component" value="Unassembled WGS sequence"/>
</dbReference>
<accession>A0A5P0WNL1</accession>
<proteinExistence type="predicted"/>
<comment type="caution">
    <text evidence="2">The sequence shown here is derived from an EMBL/GenBank/DDBJ whole genome shotgun (WGS) entry which is preliminary data.</text>
</comment>